<feature type="transmembrane region" description="Helical" evidence="5">
    <location>
        <begin position="766"/>
        <end position="784"/>
    </location>
</feature>
<sequence>MNATRPVVRAIVVSDGRSAHLPAVLASLSEHAYDTLDVVVVAGDAPDVPDELRAAIVSAPGATFGQAIDAALATHPDLARDYLWLLHDDTAPLPDSLAALTATARKRRNAAVVGAVQVRWDDPSRIVGLGTTVSRVGARRVPLVEEDDVNQGQHDRRDDVLAVSLSGALVRRDWWVESGGTDDAYRGFGESVDLCRRAWRSGHDVVVVPAARVRHAQDGLHGVRTGESRGRASTYATRRASEWYHACAYAPAALVPVLLLWSFLAAPARALLRIAQNEPRTALSDLGVPWRLLRRLPHLRSSRAAVRRASRVDRGAERPLLASGREVLHHVRVSELGAYDAWQASHAPSDVERAELALVASRRRRGLAVVGAAGLAVSLLLHAGWLTAIAQGQMLSGGVLGVTDLSLADVWTRVVTGWDPAGFGAPALDSAYAALLLPLAIVPGGLRIGLALLLALAPLLAALGGWAAAGTVARSAWVRGSVALAYAVWPSFLASLSDGRVGAVIAHLVLPWVVFGLVRGAGWHRGEPVADGELTSTRVPSPSASAGAALATAVVVAAAPVLLPGLVLTVLVAGAFARGSRVRTWAIAIPALVVSAPAIVAAAHQGGLDWVVRILARDAGPVADSAHASAWTLLLGGPVDGVSLDVLNPLLGASATDAVTHGVGLAVGAGALVVAVLALVSLRSAWAVRAFVAVAALGLGSAAVSQHVSVGAWDGVGGQVVPGWAGPGSSMLAIGLLGAAAAASVGTWRTGERSAALAWRRTGYSVGYGIVGLVLIAHVGSLAWPGAAASDVAPTTTTVLPLATALEQYSSARERVLVLDQDDSGLVTYTVLSTDGTVHVLGSAERDGSGLPLSRADGQVPATPTVLAPAVALLAGGADGAAAQLADWGIGVVVVAPGQPGLLTALTQVGDVSVVGSSDYGTPYRVLRADGSQASRAWIAQGDATTTVPMGTRSGGADVTASGATLILAEAADDAWQATLDGAPLERVADSQGRNAWSLDGTGALVISYEDAGHAWWLWAAAVVCGWVALSSIPLHRAKAREAR</sequence>
<evidence type="ECO:0000256" key="1">
    <source>
        <dbReference type="ARBA" id="ARBA00004776"/>
    </source>
</evidence>
<dbReference type="AlphaFoldDB" id="A0AA96F9L8"/>
<feature type="transmembrane region" description="Helical" evidence="5">
    <location>
        <begin position="448"/>
        <end position="470"/>
    </location>
</feature>
<feature type="transmembrane region" description="Helical" evidence="5">
    <location>
        <begin position="724"/>
        <end position="745"/>
    </location>
</feature>
<feature type="transmembrane region" description="Helical" evidence="5">
    <location>
        <begin position="243"/>
        <end position="264"/>
    </location>
</feature>
<evidence type="ECO:0000256" key="4">
    <source>
        <dbReference type="ARBA" id="ARBA00022679"/>
    </source>
</evidence>
<comment type="pathway">
    <text evidence="1">Cell wall biogenesis; cell wall polysaccharide biosynthesis.</text>
</comment>
<protein>
    <submittedName>
        <fullName evidence="6">Glycosyltransferase</fullName>
        <ecNumber evidence="6">2.4.-.-</ecNumber>
    </submittedName>
</protein>
<feature type="transmembrane region" description="Helical" evidence="5">
    <location>
        <begin position="686"/>
        <end position="704"/>
    </location>
</feature>
<dbReference type="KEGG" id="dcp:RN607_11015"/>
<feature type="transmembrane region" description="Helical" evidence="5">
    <location>
        <begin position="584"/>
        <end position="603"/>
    </location>
</feature>
<proteinExistence type="inferred from homology"/>
<keyword evidence="4 6" id="KW-0808">Transferase</keyword>
<dbReference type="RefSeq" id="WP_313542598.1">
    <property type="nucleotide sequence ID" value="NZ_CP134880.1"/>
</dbReference>
<keyword evidence="5" id="KW-0472">Membrane</keyword>
<evidence type="ECO:0000256" key="3">
    <source>
        <dbReference type="ARBA" id="ARBA00022676"/>
    </source>
</evidence>
<feature type="transmembrane region" description="Helical" evidence="5">
    <location>
        <begin position="544"/>
        <end position="577"/>
    </location>
</feature>
<reference evidence="6" key="1">
    <citation type="submission" date="2023-09" db="EMBL/GenBank/DDBJ databases">
        <title>Demequina sp. a novel bacteria isolated from Capsicum annuum.</title>
        <authorList>
            <person name="Humaira Z."/>
            <person name="Lee J."/>
            <person name="Cho D."/>
        </authorList>
    </citation>
    <scope>NUCLEOTIDE SEQUENCE</scope>
    <source>
        <strain evidence="6">PMTSA13</strain>
    </source>
</reference>
<dbReference type="InterPro" id="IPR029044">
    <property type="entry name" value="Nucleotide-diphossugar_trans"/>
</dbReference>
<dbReference type="Proteomes" id="UP001303408">
    <property type="component" value="Chromosome"/>
</dbReference>
<gene>
    <name evidence="6" type="ORF">RN607_11015</name>
</gene>
<dbReference type="EC" id="2.4.-.-" evidence="6"/>
<dbReference type="EMBL" id="CP134880">
    <property type="protein sequence ID" value="WNM26721.1"/>
    <property type="molecule type" value="Genomic_DNA"/>
</dbReference>
<feature type="transmembrane region" description="Helical" evidence="5">
    <location>
        <begin position="503"/>
        <end position="524"/>
    </location>
</feature>
<keyword evidence="5" id="KW-0812">Transmembrane</keyword>
<name>A0AA96F9L8_9MICO</name>
<keyword evidence="5" id="KW-1133">Transmembrane helix</keyword>
<accession>A0AA96F9L8</accession>
<comment type="similarity">
    <text evidence="2">Belongs to the glycosyltransferase 2 family.</text>
</comment>
<evidence type="ECO:0000256" key="2">
    <source>
        <dbReference type="ARBA" id="ARBA00006739"/>
    </source>
</evidence>
<keyword evidence="3 6" id="KW-0328">Glycosyltransferase</keyword>
<evidence type="ECO:0000313" key="6">
    <source>
        <dbReference type="EMBL" id="WNM26721.1"/>
    </source>
</evidence>
<evidence type="ECO:0000256" key="5">
    <source>
        <dbReference type="SAM" id="Phobius"/>
    </source>
</evidence>
<organism evidence="6">
    <name type="scientific">Demequina capsici</name>
    <dbReference type="NCBI Taxonomy" id="3075620"/>
    <lineage>
        <taxon>Bacteria</taxon>
        <taxon>Bacillati</taxon>
        <taxon>Actinomycetota</taxon>
        <taxon>Actinomycetes</taxon>
        <taxon>Micrococcales</taxon>
        <taxon>Demequinaceae</taxon>
        <taxon>Demequina</taxon>
    </lineage>
</organism>
<feature type="transmembrane region" description="Helical" evidence="5">
    <location>
        <begin position="658"/>
        <end position="679"/>
    </location>
</feature>
<feature type="transmembrane region" description="Helical" evidence="5">
    <location>
        <begin position="367"/>
        <end position="390"/>
    </location>
</feature>
<dbReference type="GO" id="GO:0016757">
    <property type="term" value="F:glycosyltransferase activity"/>
    <property type="evidence" value="ECO:0007669"/>
    <property type="project" value="UniProtKB-KW"/>
</dbReference>
<dbReference type="PANTHER" id="PTHR43179:SF12">
    <property type="entry name" value="GALACTOFURANOSYLTRANSFERASE GLFT2"/>
    <property type="match status" value="1"/>
</dbReference>
<feature type="transmembrane region" description="Helical" evidence="5">
    <location>
        <begin position="1016"/>
        <end position="1035"/>
    </location>
</feature>
<dbReference type="Pfam" id="PF13641">
    <property type="entry name" value="Glyco_tranf_2_3"/>
    <property type="match status" value="1"/>
</dbReference>
<feature type="transmembrane region" description="Helical" evidence="5">
    <location>
        <begin position="421"/>
        <end position="441"/>
    </location>
</feature>
<dbReference type="Gene3D" id="3.90.550.10">
    <property type="entry name" value="Spore Coat Polysaccharide Biosynthesis Protein SpsA, Chain A"/>
    <property type="match status" value="1"/>
</dbReference>
<dbReference type="PANTHER" id="PTHR43179">
    <property type="entry name" value="RHAMNOSYLTRANSFERASE WBBL"/>
    <property type="match status" value="1"/>
</dbReference>
<feature type="transmembrane region" description="Helical" evidence="5">
    <location>
        <begin position="476"/>
        <end position="496"/>
    </location>
</feature>
<dbReference type="SUPFAM" id="SSF53448">
    <property type="entry name" value="Nucleotide-diphospho-sugar transferases"/>
    <property type="match status" value="1"/>
</dbReference>